<evidence type="ECO:0000259" key="3">
    <source>
        <dbReference type="Pfam" id="PF13806"/>
    </source>
</evidence>
<keyword evidence="1" id="KW-0560">Oxidoreductase</keyword>
<organism evidence="4 5">
    <name type="scientific">Pusillimonas noertemannii</name>
    <dbReference type="NCBI Taxonomy" id="305977"/>
    <lineage>
        <taxon>Bacteria</taxon>
        <taxon>Pseudomonadati</taxon>
        <taxon>Pseudomonadota</taxon>
        <taxon>Betaproteobacteria</taxon>
        <taxon>Burkholderiales</taxon>
        <taxon>Alcaligenaceae</taxon>
        <taxon>Pusillimonas</taxon>
    </lineage>
</organism>
<dbReference type="GO" id="GO:0008942">
    <property type="term" value="F:nitrite reductase [NAD(P)H] activity"/>
    <property type="evidence" value="ECO:0007669"/>
    <property type="project" value="InterPro"/>
</dbReference>
<comment type="caution">
    <text evidence="4">The sequence shown here is derived from an EMBL/GenBank/DDBJ whole genome shotgun (WGS) entry which is preliminary data.</text>
</comment>
<dbReference type="GO" id="GO:0042128">
    <property type="term" value="P:nitrate assimilation"/>
    <property type="evidence" value="ECO:0007669"/>
    <property type="project" value="UniProtKB-KW"/>
</dbReference>
<dbReference type="NCBIfam" id="TIGR02378">
    <property type="entry name" value="nirD_assim_sml"/>
    <property type="match status" value="1"/>
</dbReference>
<accession>A0A2U1CM14</accession>
<gene>
    <name evidence="4" type="ORF">C7440_1546</name>
</gene>
<feature type="domain" description="Rieske-like [2Fe-2S]" evidence="3">
    <location>
        <begin position="16"/>
        <end position="112"/>
    </location>
</feature>
<dbReference type="SUPFAM" id="SSF50022">
    <property type="entry name" value="ISP domain"/>
    <property type="match status" value="1"/>
</dbReference>
<dbReference type="CDD" id="cd03529">
    <property type="entry name" value="Rieske_NirD"/>
    <property type="match status" value="1"/>
</dbReference>
<dbReference type="AlphaFoldDB" id="A0A2U1CM14"/>
<dbReference type="OrthoDB" id="516687at2"/>
<evidence type="ECO:0000256" key="1">
    <source>
        <dbReference type="ARBA" id="ARBA00023002"/>
    </source>
</evidence>
<dbReference type="Pfam" id="PF13806">
    <property type="entry name" value="Rieske_2"/>
    <property type="match status" value="1"/>
</dbReference>
<dbReference type="RefSeq" id="WP_017523892.1">
    <property type="nucleotide sequence ID" value="NZ_JACCEX010000002.1"/>
</dbReference>
<dbReference type="InterPro" id="IPR036922">
    <property type="entry name" value="Rieske_2Fe-2S_sf"/>
</dbReference>
<name>A0A2U1CM14_9BURK</name>
<keyword evidence="2" id="KW-0534">Nitrate assimilation</keyword>
<dbReference type="PANTHER" id="PTHR40562">
    <property type="match status" value="1"/>
</dbReference>
<keyword evidence="5" id="KW-1185">Reference proteome</keyword>
<dbReference type="Gene3D" id="2.102.10.10">
    <property type="entry name" value="Rieske [2Fe-2S] iron-sulphur domain"/>
    <property type="match status" value="1"/>
</dbReference>
<dbReference type="PANTHER" id="PTHR40562:SF1">
    <property type="entry name" value="NITRITE REDUCTASE (NADH) SMALL SUBUNIT"/>
    <property type="match status" value="1"/>
</dbReference>
<proteinExistence type="predicted"/>
<dbReference type="GO" id="GO:0051537">
    <property type="term" value="F:2 iron, 2 sulfur cluster binding"/>
    <property type="evidence" value="ECO:0007669"/>
    <property type="project" value="InterPro"/>
</dbReference>
<dbReference type="STRING" id="1231391.GCA_000308195_01531"/>
<dbReference type="Proteomes" id="UP000246145">
    <property type="component" value="Unassembled WGS sequence"/>
</dbReference>
<dbReference type="EMBL" id="QEKO01000002">
    <property type="protein sequence ID" value="PVY62056.1"/>
    <property type="molecule type" value="Genomic_DNA"/>
</dbReference>
<protein>
    <submittedName>
        <fullName evidence="4">Assimilatory nitrite reductase (NAD(P)H) small subunit</fullName>
    </submittedName>
</protein>
<dbReference type="PROSITE" id="PS51300">
    <property type="entry name" value="NIRD"/>
    <property type="match status" value="1"/>
</dbReference>
<dbReference type="InterPro" id="IPR017881">
    <property type="entry name" value="NirD"/>
</dbReference>
<evidence type="ECO:0000256" key="2">
    <source>
        <dbReference type="ARBA" id="ARBA00023063"/>
    </source>
</evidence>
<reference evidence="4 5" key="1">
    <citation type="submission" date="2018-04" db="EMBL/GenBank/DDBJ databases">
        <title>Genomic Encyclopedia of Type Strains, Phase IV (KMG-IV): sequencing the most valuable type-strain genomes for metagenomic binning, comparative biology and taxonomic classification.</title>
        <authorList>
            <person name="Goeker M."/>
        </authorList>
    </citation>
    <scope>NUCLEOTIDE SEQUENCE [LARGE SCALE GENOMIC DNA]</scope>
    <source>
        <strain evidence="4 5">DSM 10065</strain>
    </source>
</reference>
<evidence type="ECO:0000313" key="5">
    <source>
        <dbReference type="Proteomes" id="UP000246145"/>
    </source>
</evidence>
<sequence length="131" mass="14158">MLPRNGSNLDTQEAAWQAVCHADDLIPGMGVCARAHGHQIAIFLTDEGLFALDNLDPFSQAAILARGLVCDLKGRMVVASPMYKQHFCLQTGLCIEDESMSVHSWPLRRDAGGMISAAMPLPLRENGHACA</sequence>
<evidence type="ECO:0000313" key="4">
    <source>
        <dbReference type="EMBL" id="PVY62056.1"/>
    </source>
</evidence>
<dbReference type="InterPro" id="IPR012748">
    <property type="entry name" value="Rieske-like_NirD"/>
</dbReference>